<proteinExistence type="predicted"/>
<name>A0A918N5L8_9FLAO</name>
<evidence type="ECO:0000313" key="1">
    <source>
        <dbReference type="EMBL" id="GGX31361.1"/>
    </source>
</evidence>
<organism evidence="1 2">
    <name type="scientific">Aquimarina muelleri</name>
    <dbReference type="NCBI Taxonomy" id="279356"/>
    <lineage>
        <taxon>Bacteria</taxon>
        <taxon>Pseudomonadati</taxon>
        <taxon>Bacteroidota</taxon>
        <taxon>Flavobacteriia</taxon>
        <taxon>Flavobacteriales</taxon>
        <taxon>Flavobacteriaceae</taxon>
        <taxon>Aquimarina</taxon>
    </lineage>
</organism>
<accession>A0A918N5L8</accession>
<protein>
    <recommendedName>
        <fullName evidence="3">Alpha/beta hydrolase</fullName>
    </recommendedName>
</protein>
<gene>
    <name evidence="1" type="ORF">GCM10007384_35540</name>
</gene>
<evidence type="ECO:0000313" key="2">
    <source>
        <dbReference type="Proteomes" id="UP000601108"/>
    </source>
</evidence>
<dbReference type="EMBL" id="BMWS01000031">
    <property type="protein sequence ID" value="GGX31361.1"/>
    <property type="molecule type" value="Genomic_DNA"/>
</dbReference>
<dbReference type="Proteomes" id="UP000601108">
    <property type="component" value="Unassembled WGS sequence"/>
</dbReference>
<sequence length="176" mass="20139">MAKQKLLILSDLWGLKKSDWLPYYTDILNEKFEIQYYDCCTLGKLNTSKYTEEALHQQFVNGGIELAVQNLIDKETEIVHILAFSIGGTIAWQSMLKGLKVASLYAVSATRLRYETNKPDGDIKLYFGETDTYAPNKEWLSKMNNIAVIKNKKGHSLYTEPEFARELSTLICETIQ</sequence>
<evidence type="ECO:0008006" key="3">
    <source>
        <dbReference type="Google" id="ProtNLM"/>
    </source>
</evidence>
<keyword evidence="2" id="KW-1185">Reference proteome</keyword>
<dbReference type="RefSeq" id="WP_027413414.1">
    <property type="nucleotide sequence ID" value="NZ_BMWS01000031.1"/>
</dbReference>
<reference evidence="1 2" key="1">
    <citation type="journal article" date="2014" name="Int. J. Syst. Evol. Microbiol.">
        <title>Complete genome sequence of Corynebacterium casei LMG S-19264T (=DSM 44701T), isolated from a smear-ripened cheese.</title>
        <authorList>
            <consortium name="US DOE Joint Genome Institute (JGI-PGF)"/>
            <person name="Walter F."/>
            <person name="Albersmeier A."/>
            <person name="Kalinowski J."/>
            <person name="Ruckert C."/>
        </authorList>
    </citation>
    <scope>NUCLEOTIDE SEQUENCE [LARGE SCALE GENOMIC DNA]</scope>
    <source>
        <strain evidence="1 2">KCTC 12285</strain>
    </source>
</reference>
<dbReference type="AlphaFoldDB" id="A0A918N5L8"/>
<comment type="caution">
    <text evidence="1">The sequence shown here is derived from an EMBL/GenBank/DDBJ whole genome shotgun (WGS) entry which is preliminary data.</text>
</comment>